<accession>A0A9N9RUS8</accession>
<dbReference type="InterPro" id="IPR002172">
    <property type="entry name" value="LDrepeatLR_classA_rpt"/>
</dbReference>
<dbReference type="PANTHER" id="PTHR24270:SF57">
    <property type="entry name" value="FI24007P1"/>
    <property type="match status" value="1"/>
</dbReference>
<keyword evidence="7 8" id="KW-1015">Disulfide bond</keyword>
<feature type="disulfide bond" evidence="8">
    <location>
        <begin position="44"/>
        <end position="59"/>
    </location>
</feature>
<evidence type="ECO:0000256" key="1">
    <source>
        <dbReference type="ARBA" id="ARBA00004167"/>
    </source>
</evidence>
<dbReference type="EMBL" id="OU895878">
    <property type="protein sequence ID" value="CAG9805327.1"/>
    <property type="molecule type" value="Genomic_DNA"/>
</dbReference>
<evidence type="ECO:0000313" key="11">
    <source>
        <dbReference type="Proteomes" id="UP001153620"/>
    </source>
</evidence>
<dbReference type="InterPro" id="IPR050685">
    <property type="entry name" value="LDLR"/>
</dbReference>
<evidence type="ECO:0000313" key="10">
    <source>
        <dbReference type="EMBL" id="CAG9805327.1"/>
    </source>
</evidence>
<comment type="subcellular location">
    <subcellularLocation>
        <location evidence="2">Endomembrane system</location>
    </subcellularLocation>
    <subcellularLocation>
        <location evidence="1">Membrane</location>
        <topology evidence="1">Single-pass membrane protein</topology>
    </subcellularLocation>
</comment>
<evidence type="ECO:0000256" key="4">
    <source>
        <dbReference type="ARBA" id="ARBA00022737"/>
    </source>
</evidence>
<evidence type="ECO:0000256" key="9">
    <source>
        <dbReference type="SAM" id="SignalP"/>
    </source>
</evidence>
<comment type="caution">
    <text evidence="8">Lacks conserved residue(s) required for the propagation of feature annotation.</text>
</comment>
<dbReference type="PROSITE" id="PS01209">
    <property type="entry name" value="LDLRA_1"/>
    <property type="match status" value="1"/>
</dbReference>
<feature type="disulfide bond" evidence="8">
    <location>
        <begin position="113"/>
        <end position="131"/>
    </location>
</feature>
<keyword evidence="11" id="KW-1185">Reference proteome</keyword>
<evidence type="ECO:0000256" key="3">
    <source>
        <dbReference type="ARBA" id="ARBA00022692"/>
    </source>
</evidence>
<evidence type="ECO:0000256" key="6">
    <source>
        <dbReference type="ARBA" id="ARBA00023136"/>
    </source>
</evidence>
<dbReference type="PRINTS" id="PR00261">
    <property type="entry name" value="LDLRECEPTOR"/>
</dbReference>
<dbReference type="AlphaFoldDB" id="A0A9N9RUS8"/>
<dbReference type="PANTHER" id="PTHR24270">
    <property type="entry name" value="LOW-DENSITY LIPOPROTEIN RECEPTOR-RELATED"/>
    <property type="match status" value="1"/>
</dbReference>
<dbReference type="SMART" id="SM00192">
    <property type="entry name" value="LDLa"/>
    <property type="match status" value="3"/>
</dbReference>
<dbReference type="GO" id="GO:0012505">
    <property type="term" value="C:endomembrane system"/>
    <property type="evidence" value="ECO:0007669"/>
    <property type="project" value="UniProtKB-SubCell"/>
</dbReference>
<feature type="chain" id="PRO_5040266681" evidence="9">
    <location>
        <begin position="23"/>
        <end position="147"/>
    </location>
</feature>
<feature type="disulfide bond" evidence="8">
    <location>
        <begin position="67"/>
        <end position="85"/>
    </location>
</feature>
<dbReference type="CDD" id="cd00112">
    <property type="entry name" value="LDLa"/>
    <property type="match status" value="3"/>
</dbReference>
<evidence type="ECO:0000256" key="5">
    <source>
        <dbReference type="ARBA" id="ARBA00022989"/>
    </source>
</evidence>
<keyword evidence="6" id="KW-0472">Membrane</keyword>
<keyword evidence="3" id="KW-0812">Transmembrane</keyword>
<dbReference type="GO" id="GO:0016192">
    <property type="term" value="P:vesicle-mediated transport"/>
    <property type="evidence" value="ECO:0007669"/>
    <property type="project" value="UniProtKB-ARBA"/>
</dbReference>
<evidence type="ECO:0000256" key="8">
    <source>
        <dbReference type="PROSITE-ProRule" id="PRU00124"/>
    </source>
</evidence>
<feature type="signal peptide" evidence="9">
    <location>
        <begin position="1"/>
        <end position="22"/>
    </location>
</feature>
<dbReference type="InterPro" id="IPR036055">
    <property type="entry name" value="LDL_receptor-like_sf"/>
</dbReference>
<dbReference type="OrthoDB" id="2019384at2759"/>
<feature type="disulfide bond" evidence="8">
    <location>
        <begin position="106"/>
        <end position="118"/>
    </location>
</feature>
<evidence type="ECO:0000256" key="7">
    <source>
        <dbReference type="ARBA" id="ARBA00023157"/>
    </source>
</evidence>
<protein>
    <submittedName>
        <fullName evidence="10">Uncharacterized protein</fullName>
    </submittedName>
</protein>
<name>A0A9N9RUS8_9DIPT</name>
<dbReference type="GO" id="GO:0005886">
    <property type="term" value="C:plasma membrane"/>
    <property type="evidence" value="ECO:0007669"/>
    <property type="project" value="TreeGrafter"/>
</dbReference>
<proteinExistence type="predicted"/>
<feature type="disulfide bond" evidence="8">
    <location>
        <begin position="32"/>
        <end position="50"/>
    </location>
</feature>
<sequence length="147" mass="16167">MLVKSLGILIILAGFLIFEINAVCNNVTEFTCSDGSCIPHADKCNRVYDCRNGEDENDCETCDGFQCDNGACIVSEKRCDQVADCLNGEDEEFCIEESNVSPTGTCSTNEFRCGDGSCINNEFVCDRVLDCQDFLDEDPAICSQQNH</sequence>
<dbReference type="InterPro" id="IPR023415">
    <property type="entry name" value="LDLR_class-A_CS"/>
</dbReference>
<reference evidence="10" key="2">
    <citation type="submission" date="2022-10" db="EMBL/GenBank/DDBJ databases">
        <authorList>
            <consortium name="ENA_rothamsted_submissions"/>
            <consortium name="culmorum"/>
            <person name="King R."/>
        </authorList>
    </citation>
    <scope>NUCLEOTIDE SEQUENCE</scope>
</reference>
<organism evidence="10 11">
    <name type="scientific">Chironomus riparius</name>
    <dbReference type="NCBI Taxonomy" id="315576"/>
    <lineage>
        <taxon>Eukaryota</taxon>
        <taxon>Metazoa</taxon>
        <taxon>Ecdysozoa</taxon>
        <taxon>Arthropoda</taxon>
        <taxon>Hexapoda</taxon>
        <taxon>Insecta</taxon>
        <taxon>Pterygota</taxon>
        <taxon>Neoptera</taxon>
        <taxon>Endopterygota</taxon>
        <taxon>Diptera</taxon>
        <taxon>Nematocera</taxon>
        <taxon>Chironomoidea</taxon>
        <taxon>Chironomidae</taxon>
        <taxon>Chironominae</taxon>
        <taxon>Chironomus</taxon>
    </lineage>
</organism>
<dbReference type="SUPFAM" id="SSF57424">
    <property type="entry name" value="LDL receptor-like module"/>
    <property type="match status" value="3"/>
</dbReference>
<reference evidence="10" key="1">
    <citation type="submission" date="2022-01" db="EMBL/GenBank/DDBJ databases">
        <authorList>
            <person name="King R."/>
        </authorList>
    </citation>
    <scope>NUCLEOTIDE SEQUENCE</scope>
</reference>
<dbReference type="Proteomes" id="UP001153620">
    <property type="component" value="Chromosome 2"/>
</dbReference>
<keyword evidence="5" id="KW-1133">Transmembrane helix</keyword>
<dbReference type="Gene3D" id="4.10.400.10">
    <property type="entry name" value="Low-density Lipoprotein Receptor"/>
    <property type="match status" value="3"/>
</dbReference>
<keyword evidence="4" id="KW-0677">Repeat</keyword>
<dbReference type="Pfam" id="PF00057">
    <property type="entry name" value="Ldl_recept_a"/>
    <property type="match status" value="3"/>
</dbReference>
<keyword evidence="9" id="KW-0732">Signal</keyword>
<gene>
    <name evidence="10" type="ORF">CHIRRI_LOCUS8201</name>
</gene>
<dbReference type="PROSITE" id="PS50068">
    <property type="entry name" value="LDLRA_2"/>
    <property type="match status" value="3"/>
</dbReference>
<evidence type="ECO:0000256" key="2">
    <source>
        <dbReference type="ARBA" id="ARBA00004308"/>
    </source>
</evidence>
<feature type="disulfide bond" evidence="8">
    <location>
        <begin position="79"/>
        <end position="94"/>
    </location>
</feature>